<dbReference type="PANTHER" id="PTHR22926">
    <property type="entry name" value="PHOSPHO-N-ACETYLMURAMOYL-PENTAPEPTIDE-TRANSFERASE"/>
    <property type="match status" value="1"/>
</dbReference>
<feature type="transmembrane region" description="Helical" evidence="8">
    <location>
        <begin position="45"/>
        <end position="76"/>
    </location>
</feature>
<keyword evidence="3 9" id="KW-0808">Transferase</keyword>
<keyword evidence="5 8" id="KW-1133">Transmembrane helix</keyword>
<dbReference type="GO" id="GO:0005886">
    <property type="term" value="C:plasma membrane"/>
    <property type="evidence" value="ECO:0007669"/>
    <property type="project" value="UniProtKB-SubCell"/>
</dbReference>
<dbReference type="Proteomes" id="UP000094570">
    <property type="component" value="Unassembled WGS sequence"/>
</dbReference>
<keyword evidence="2" id="KW-1003">Cell membrane</keyword>
<feature type="transmembrane region" description="Helical" evidence="8">
    <location>
        <begin position="88"/>
        <end position="106"/>
    </location>
</feature>
<dbReference type="PANTHER" id="PTHR22926:SF3">
    <property type="entry name" value="UNDECAPRENYL-PHOSPHATE ALPHA-N-ACETYLGLUCOSAMINYL 1-PHOSPHATE TRANSFERASE"/>
    <property type="match status" value="1"/>
</dbReference>
<dbReference type="GO" id="GO:0044038">
    <property type="term" value="P:cell wall macromolecule biosynthetic process"/>
    <property type="evidence" value="ECO:0007669"/>
    <property type="project" value="TreeGrafter"/>
</dbReference>
<keyword evidence="10" id="KW-1185">Reference proteome</keyword>
<sequence>MSFTSLTLSFIVTVISTPLFGKLAIKLNIVDKPDGYLKPHEKVTPYLGGLAMFFGVLLSTPFDPVIKVVLVTLVLIGTADDIKNLKPLFRLVVEFIVGSLLAIRYLGLDMFTPVYVILTVALINAVNMMDGMDGVCASLSIISAVGLVLTATSRFDKILLLSLVGALAGYLIYNFPPARIFMGDGGSYLVGGILSSGVLSAFRNSGQTLHFKISAVIFVSLFLLDLVAAVMRRMINGRSPFLGDRDHTYNKIFRKVNNNRKTLLVVFSIGVLQFILGYIALSSMLFSILSVIALIVIYTFLIFKLELLKLS</sequence>
<evidence type="ECO:0000256" key="7">
    <source>
        <dbReference type="PIRSR" id="PIRSR600715-1"/>
    </source>
</evidence>
<organism evidence="9 10">
    <name type="scientific">Fervidobacterium thailandense</name>
    <dbReference type="NCBI Taxonomy" id="1008305"/>
    <lineage>
        <taxon>Bacteria</taxon>
        <taxon>Thermotogati</taxon>
        <taxon>Thermotogota</taxon>
        <taxon>Thermotogae</taxon>
        <taxon>Thermotogales</taxon>
        <taxon>Fervidobacteriaceae</taxon>
        <taxon>Fervidobacterium</taxon>
    </lineage>
</organism>
<evidence type="ECO:0000313" key="10">
    <source>
        <dbReference type="Proteomes" id="UP000094570"/>
    </source>
</evidence>
<dbReference type="RefSeq" id="WP_069292421.1">
    <property type="nucleotide sequence ID" value="NZ_CP140110.1"/>
</dbReference>
<keyword evidence="4 8" id="KW-0812">Transmembrane</keyword>
<keyword evidence="7" id="KW-0479">Metal-binding</keyword>
<evidence type="ECO:0000256" key="4">
    <source>
        <dbReference type="ARBA" id="ARBA00022692"/>
    </source>
</evidence>
<feature type="transmembrane region" description="Helical" evidence="8">
    <location>
        <begin position="285"/>
        <end position="303"/>
    </location>
</feature>
<dbReference type="GO" id="GO:0046872">
    <property type="term" value="F:metal ion binding"/>
    <property type="evidence" value="ECO:0007669"/>
    <property type="project" value="UniProtKB-KW"/>
</dbReference>
<evidence type="ECO:0000313" key="9">
    <source>
        <dbReference type="EMBL" id="ODN30996.1"/>
    </source>
</evidence>
<proteinExistence type="predicted"/>
<keyword evidence="6 8" id="KW-0472">Membrane</keyword>
<evidence type="ECO:0000256" key="3">
    <source>
        <dbReference type="ARBA" id="ARBA00022679"/>
    </source>
</evidence>
<dbReference type="AlphaFoldDB" id="A0A1E3G3Y6"/>
<dbReference type="CDD" id="cd06853">
    <property type="entry name" value="GT_WecA_like"/>
    <property type="match status" value="1"/>
</dbReference>
<dbReference type="GO" id="GO:0016780">
    <property type="term" value="F:phosphotransferase activity, for other substituted phosphate groups"/>
    <property type="evidence" value="ECO:0007669"/>
    <property type="project" value="InterPro"/>
</dbReference>
<comment type="cofactor">
    <cofactor evidence="7">
        <name>Mg(2+)</name>
        <dbReference type="ChEBI" id="CHEBI:18420"/>
    </cofactor>
</comment>
<evidence type="ECO:0000256" key="8">
    <source>
        <dbReference type="SAM" id="Phobius"/>
    </source>
</evidence>
<feature type="transmembrane region" description="Helical" evidence="8">
    <location>
        <begin position="135"/>
        <end position="152"/>
    </location>
</feature>
<evidence type="ECO:0000256" key="6">
    <source>
        <dbReference type="ARBA" id="ARBA00023136"/>
    </source>
</evidence>
<dbReference type="InterPro" id="IPR000715">
    <property type="entry name" value="Glycosyl_transferase_4"/>
</dbReference>
<comment type="subcellular location">
    <subcellularLocation>
        <location evidence="1">Cell membrane</location>
        <topology evidence="1">Multi-pass membrane protein</topology>
    </subcellularLocation>
</comment>
<gene>
    <name evidence="9" type="ORF">A4H02_01605</name>
</gene>
<name>A0A1E3G3Y6_9BACT</name>
<reference evidence="10" key="1">
    <citation type="submission" date="2016-04" db="EMBL/GenBank/DDBJ databases">
        <title>The genome sequence project of a novel Fervidobacterium isolate from a hot spring in Thailand.</title>
        <authorList>
            <person name="Gonzalez J.M."/>
            <person name="Cuecas A."/>
            <person name="Kanoksilapatham W."/>
        </authorList>
    </citation>
    <scope>NUCLEOTIDE SEQUENCE [LARGE SCALE GENOMIC DNA]</scope>
    <source>
        <strain evidence="10">FC2004</strain>
    </source>
</reference>
<dbReference type="EMBL" id="LWAF01000002">
    <property type="protein sequence ID" value="ODN30996.1"/>
    <property type="molecule type" value="Genomic_DNA"/>
</dbReference>
<protein>
    <submittedName>
        <fullName evidence="9">Undecaprenyl-phosphate alpha-N-acetylglucosaminyl 1-phosphate transferase</fullName>
    </submittedName>
</protein>
<feature type="transmembrane region" description="Helical" evidence="8">
    <location>
        <begin position="209"/>
        <end position="231"/>
    </location>
</feature>
<feature type="transmembrane region" description="Helical" evidence="8">
    <location>
        <begin position="262"/>
        <end position="279"/>
    </location>
</feature>
<evidence type="ECO:0000256" key="1">
    <source>
        <dbReference type="ARBA" id="ARBA00004651"/>
    </source>
</evidence>
<feature type="binding site" evidence="7">
    <location>
        <position position="127"/>
    </location>
    <ligand>
        <name>Mg(2+)</name>
        <dbReference type="ChEBI" id="CHEBI:18420"/>
    </ligand>
</feature>
<dbReference type="GO" id="GO:0009103">
    <property type="term" value="P:lipopolysaccharide biosynthetic process"/>
    <property type="evidence" value="ECO:0007669"/>
    <property type="project" value="TreeGrafter"/>
</dbReference>
<evidence type="ECO:0000256" key="5">
    <source>
        <dbReference type="ARBA" id="ARBA00022989"/>
    </source>
</evidence>
<accession>A0A1E3G3Y6</accession>
<dbReference type="GO" id="GO:0071555">
    <property type="term" value="P:cell wall organization"/>
    <property type="evidence" value="ECO:0007669"/>
    <property type="project" value="TreeGrafter"/>
</dbReference>
<evidence type="ECO:0000256" key="2">
    <source>
        <dbReference type="ARBA" id="ARBA00022475"/>
    </source>
</evidence>
<feature type="binding site" evidence="7">
    <location>
        <position position="184"/>
    </location>
    <ligand>
        <name>Mg(2+)</name>
        <dbReference type="ChEBI" id="CHEBI:18420"/>
    </ligand>
</feature>
<dbReference type="STRING" id="1008305.A4H02_01605"/>
<feature type="transmembrane region" description="Helical" evidence="8">
    <location>
        <begin position="158"/>
        <end position="175"/>
    </location>
</feature>
<comment type="caution">
    <text evidence="9">The sequence shown here is derived from an EMBL/GenBank/DDBJ whole genome shotgun (WGS) entry which is preliminary data.</text>
</comment>
<keyword evidence="7" id="KW-0460">Magnesium</keyword>
<dbReference type="Pfam" id="PF00953">
    <property type="entry name" value="Glycos_transf_4"/>
    <property type="match status" value="1"/>
</dbReference>
<dbReference type="OrthoDB" id="9783652at2"/>